<gene>
    <name evidence="2" type="ORF">BCR26_13100</name>
</gene>
<keyword evidence="3" id="KW-1185">Reference proteome</keyword>
<protein>
    <recommendedName>
        <fullName evidence="1">Mga helix-turn-helix domain-containing protein</fullName>
    </recommendedName>
</protein>
<sequence>MDEKYQFRLKLLSFLEEQTDRYISRETIEKYLKVSKSKLKYTFLCLEEDLKEFGNFKVLIEASAQKVDTLHVTAALIDNLRLFYAKKSGMFLLFDAIVVSDISSSEFEKRYFFSRTKVFNLRKKLESLLNEVGITLEMQKLIGEEKAIRKFIFEVYYYYFNGLEFPFPSNVKINVEKTKNSLISIFECDHRPTKMKQLELFIGVCFLRIKWQYFLTESVLNLELFDSFQYKSMRDHILKQVTFPIENRSNTVDFELDFLLAFMTVENIFLSSMRRQVSFHEKKETQLTTLFLEIVDFELTVLKGCSVPDKKVILEKLKRNFQTIHRRLLCFILPKYAFNYWYRNGDFEEMYPEFHRIATRFMSIFDNFMECKNFFIDKSALYYDYMVSLIVSMPQNYLESPIYVCVDFSAGEIYAEYVFEKLNHLKRHGIQIQHKIDNKTDIYLSDHTNNKLLCKQIVFQNPPKENQWQLLKQTVLDIKKTKSSNEKNSVV</sequence>
<dbReference type="AlphaFoldDB" id="A0A1E5KXB4"/>
<dbReference type="RefSeq" id="WP_069698502.1">
    <property type="nucleotide sequence ID" value="NZ_MIEK01000021.1"/>
</dbReference>
<feature type="domain" description="Mga helix-turn-helix" evidence="1">
    <location>
        <begin position="77"/>
        <end position="156"/>
    </location>
</feature>
<dbReference type="Pfam" id="PF05043">
    <property type="entry name" value="Mga"/>
    <property type="match status" value="1"/>
</dbReference>
<proteinExistence type="predicted"/>
<evidence type="ECO:0000259" key="1">
    <source>
        <dbReference type="Pfam" id="PF05043"/>
    </source>
</evidence>
<dbReference type="STRING" id="762845.BCR26_13100"/>
<organism evidence="2 3">
    <name type="scientific">Enterococcus rivorum</name>
    <dbReference type="NCBI Taxonomy" id="762845"/>
    <lineage>
        <taxon>Bacteria</taxon>
        <taxon>Bacillati</taxon>
        <taxon>Bacillota</taxon>
        <taxon>Bacilli</taxon>
        <taxon>Lactobacillales</taxon>
        <taxon>Enterococcaceae</taxon>
        <taxon>Enterococcus</taxon>
    </lineage>
</organism>
<dbReference type="EMBL" id="MIEK01000021">
    <property type="protein sequence ID" value="OEH82505.1"/>
    <property type="molecule type" value="Genomic_DNA"/>
</dbReference>
<evidence type="ECO:0000313" key="3">
    <source>
        <dbReference type="Proteomes" id="UP000095256"/>
    </source>
</evidence>
<comment type="caution">
    <text evidence="2">The sequence shown here is derived from an EMBL/GenBank/DDBJ whole genome shotgun (WGS) entry which is preliminary data.</text>
</comment>
<accession>A0A1E5KXB4</accession>
<reference evidence="2 3" key="1">
    <citation type="submission" date="2016-09" db="EMBL/GenBank/DDBJ databases">
        <authorList>
            <person name="Capua I."/>
            <person name="De Benedictis P."/>
            <person name="Joannis T."/>
            <person name="Lombin L.H."/>
            <person name="Cattoli G."/>
        </authorList>
    </citation>
    <scope>NUCLEOTIDE SEQUENCE [LARGE SCALE GENOMIC DNA]</scope>
    <source>
        <strain evidence="2 3">LMG 25899</strain>
    </source>
</reference>
<evidence type="ECO:0000313" key="2">
    <source>
        <dbReference type="EMBL" id="OEH82505.1"/>
    </source>
</evidence>
<dbReference type="InterPro" id="IPR007737">
    <property type="entry name" value="Mga_HTH"/>
</dbReference>
<name>A0A1E5KXB4_9ENTE</name>
<dbReference type="Proteomes" id="UP000095256">
    <property type="component" value="Unassembled WGS sequence"/>
</dbReference>